<keyword evidence="1" id="KW-1133">Transmembrane helix</keyword>
<keyword evidence="3" id="KW-1185">Reference proteome</keyword>
<dbReference type="Gene3D" id="2.60.40.10">
    <property type="entry name" value="Immunoglobulins"/>
    <property type="match status" value="1"/>
</dbReference>
<evidence type="ECO:0000313" key="2">
    <source>
        <dbReference type="EMBL" id="GAA3950526.1"/>
    </source>
</evidence>
<reference evidence="3" key="1">
    <citation type="journal article" date="2019" name="Int. J. Syst. Evol. Microbiol.">
        <title>The Global Catalogue of Microorganisms (GCM) 10K type strain sequencing project: providing services to taxonomists for standard genome sequencing and annotation.</title>
        <authorList>
            <consortium name="The Broad Institute Genomics Platform"/>
            <consortium name="The Broad Institute Genome Sequencing Center for Infectious Disease"/>
            <person name="Wu L."/>
            <person name="Ma J."/>
        </authorList>
    </citation>
    <scope>NUCLEOTIDE SEQUENCE [LARGE SCALE GENOMIC DNA]</scope>
    <source>
        <strain evidence="3">JCM 17338</strain>
    </source>
</reference>
<gene>
    <name evidence="2" type="ORF">GCM10022246_01280</name>
</gene>
<accession>A0ABP7NN15</accession>
<sequence>MVIIYKIKLTQMNIRIYSIIALMILISAFGCKKQDIPLKPEQSATFSAKLEDTSAIFPAAKTITFINIIAGTNGWSLTQSTNNALLVADKNFGAGDYKLRVTLNANTTGVQRSTTVKLVSTNSSLPPVLINVTQDK</sequence>
<name>A0ABP7NN15_9SPHI</name>
<protein>
    <recommendedName>
        <fullName evidence="4">DUF4397 domain-containing protein</fullName>
    </recommendedName>
</protein>
<dbReference type="InterPro" id="IPR013783">
    <property type="entry name" value="Ig-like_fold"/>
</dbReference>
<evidence type="ECO:0000256" key="1">
    <source>
        <dbReference type="SAM" id="Phobius"/>
    </source>
</evidence>
<evidence type="ECO:0000313" key="3">
    <source>
        <dbReference type="Proteomes" id="UP001501081"/>
    </source>
</evidence>
<keyword evidence="1" id="KW-0472">Membrane</keyword>
<dbReference type="Proteomes" id="UP001501081">
    <property type="component" value="Unassembled WGS sequence"/>
</dbReference>
<keyword evidence="1" id="KW-0812">Transmembrane</keyword>
<dbReference type="PROSITE" id="PS51257">
    <property type="entry name" value="PROKAR_LIPOPROTEIN"/>
    <property type="match status" value="1"/>
</dbReference>
<evidence type="ECO:0008006" key="4">
    <source>
        <dbReference type="Google" id="ProtNLM"/>
    </source>
</evidence>
<feature type="transmembrane region" description="Helical" evidence="1">
    <location>
        <begin position="12"/>
        <end position="30"/>
    </location>
</feature>
<proteinExistence type="predicted"/>
<comment type="caution">
    <text evidence="2">The sequence shown here is derived from an EMBL/GenBank/DDBJ whole genome shotgun (WGS) entry which is preliminary data.</text>
</comment>
<organism evidence="2 3">
    <name type="scientific">Pedobacter ginsengiterrae</name>
    <dbReference type="NCBI Taxonomy" id="871696"/>
    <lineage>
        <taxon>Bacteria</taxon>
        <taxon>Pseudomonadati</taxon>
        <taxon>Bacteroidota</taxon>
        <taxon>Sphingobacteriia</taxon>
        <taxon>Sphingobacteriales</taxon>
        <taxon>Sphingobacteriaceae</taxon>
        <taxon>Pedobacter</taxon>
    </lineage>
</organism>
<dbReference type="EMBL" id="BAABAK010000001">
    <property type="protein sequence ID" value="GAA3950526.1"/>
    <property type="molecule type" value="Genomic_DNA"/>
</dbReference>